<dbReference type="PANTHER" id="PTHR32248">
    <property type="entry name" value="RNA POLYMERASE SIGMA-54 FACTOR"/>
    <property type="match status" value="1"/>
</dbReference>
<sequence length="450" mass="52426">MNLEMGLYQQQTMKLVMTQELRQAISLLQFSALELSEFLEEQALENPMMEIEERNTALKDEPVYNMPVMWHDEPSEVQEKEEEQSSPFDRIKDDRERISDYLIQQIRFLPGSEDDKRVLTHMARNVSDSGYLEGTYEETAALFPITEEYYEAYVSKLQSLEPAGIGARSLKECLLLQLERQSPRNHFAEMLIKDHLEDLAARKWKQIAKNLDTSLEEIQQVYDDVQKLDPYPGSSFGGGDHPGHLYPDVYVERDGDRFVVRLNNDGLPKIRMNRQYRHLLETKEEGEATEYAKKKYKQLVWLLKSIDQRQQTIRNITEAIVHFQHDFFEKGPSAIKPLTLKDVAEEADVHESTVSRTTNQKYVQTPHGLFELKYFFSAGMNNSTGEQTSTFVIKSMIKDLIAQENKQKPLSDQKIAEYIKEEHDISISRRAIAKYRRVLNIPSSSKRKRY</sequence>
<dbReference type="GO" id="GO:0001216">
    <property type="term" value="F:DNA-binding transcription activator activity"/>
    <property type="evidence" value="ECO:0007669"/>
    <property type="project" value="InterPro"/>
</dbReference>
<dbReference type="EMBL" id="FNDU01000002">
    <property type="protein sequence ID" value="SDH66616.1"/>
    <property type="molecule type" value="Genomic_DNA"/>
</dbReference>
<gene>
    <name evidence="11" type="ORF">SAMN05216352_102129</name>
</gene>
<evidence type="ECO:0000256" key="2">
    <source>
        <dbReference type="ARBA" id="ARBA00022478"/>
    </source>
</evidence>
<keyword evidence="5" id="KW-0805">Transcription regulation</keyword>
<dbReference type="GO" id="GO:0016779">
    <property type="term" value="F:nucleotidyltransferase activity"/>
    <property type="evidence" value="ECO:0007669"/>
    <property type="project" value="UniProtKB-KW"/>
</dbReference>
<keyword evidence="4" id="KW-0548">Nucleotidyltransferase</keyword>
<evidence type="ECO:0000259" key="10">
    <source>
        <dbReference type="Pfam" id="PF04963"/>
    </source>
</evidence>
<dbReference type="Proteomes" id="UP000199017">
    <property type="component" value="Unassembled WGS sequence"/>
</dbReference>
<keyword evidence="8" id="KW-0804">Transcription</keyword>
<keyword evidence="3" id="KW-0808">Transferase</keyword>
<dbReference type="InterPro" id="IPR007634">
    <property type="entry name" value="RNA_pol_sigma_54_DNA-bd"/>
</dbReference>
<keyword evidence="12" id="KW-1185">Reference proteome</keyword>
<evidence type="ECO:0000256" key="6">
    <source>
        <dbReference type="ARBA" id="ARBA00023082"/>
    </source>
</evidence>
<dbReference type="Pfam" id="PF00309">
    <property type="entry name" value="Sigma54_AID"/>
    <property type="match status" value="1"/>
</dbReference>
<dbReference type="GO" id="GO:0006352">
    <property type="term" value="P:DNA-templated transcription initiation"/>
    <property type="evidence" value="ECO:0007669"/>
    <property type="project" value="InterPro"/>
</dbReference>
<protein>
    <submittedName>
        <fullName evidence="11">RNA polymerase, sigma 54 subunit, RpoN/SigL</fullName>
    </submittedName>
</protein>
<evidence type="ECO:0000256" key="3">
    <source>
        <dbReference type="ARBA" id="ARBA00022679"/>
    </source>
</evidence>
<dbReference type="PANTHER" id="PTHR32248:SF4">
    <property type="entry name" value="RNA POLYMERASE SIGMA-54 FACTOR"/>
    <property type="match status" value="1"/>
</dbReference>
<evidence type="ECO:0000256" key="8">
    <source>
        <dbReference type="ARBA" id="ARBA00023163"/>
    </source>
</evidence>
<dbReference type="Pfam" id="PF04552">
    <property type="entry name" value="Sigma54_DBD"/>
    <property type="match status" value="1"/>
</dbReference>
<keyword evidence="2" id="KW-0240">DNA-directed RNA polymerase</keyword>
<evidence type="ECO:0000256" key="4">
    <source>
        <dbReference type="ARBA" id="ARBA00022695"/>
    </source>
</evidence>
<evidence type="ECO:0000313" key="12">
    <source>
        <dbReference type="Proteomes" id="UP000199017"/>
    </source>
</evidence>
<dbReference type="Gene3D" id="1.10.10.1330">
    <property type="entry name" value="RNA polymerase sigma-54 factor, core-binding domain"/>
    <property type="match status" value="1"/>
</dbReference>
<dbReference type="AlphaFoldDB" id="A0A1G8E9Q1"/>
<dbReference type="Gene3D" id="1.10.10.60">
    <property type="entry name" value="Homeodomain-like"/>
    <property type="match status" value="1"/>
</dbReference>
<dbReference type="Gene3D" id="1.10.260.40">
    <property type="entry name" value="lambda repressor-like DNA-binding domains"/>
    <property type="match status" value="1"/>
</dbReference>
<evidence type="ECO:0000256" key="1">
    <source>
        <dbReference type="ARBA" id="ARBA00008798"/>
    </source>
</evidence>
<reference evidence="11 12" key="1">
    <citation type="submission" date="2016-10" db="EMBL/GenBank/DDBJ databases">
        <authorList>
            <person name="de Groot N.N."/>
        </authorList>
    </citation>
    <scope>NUCLEOTIDE SEQUENCE [LARGE SCALE GENOMIC DNA]</scope>
    <source>
        <strain evidence="12">P4B,CCM 7963,CECT 7998,DSM 25260,IBRC-M 10614,KCTC 13821</strain>
    </source>
</reference>
<evidence type="ECO:0000256" key="5">
    <source>
        <dbReference type="ARBA" id="ARBA00023015"/>
    </source>
</evidence>
<dbReference type="GO" id="GO:0003677">
    <property type="term" value="F:DNA binding"/>
    <property type="evidence" value="ECO:0007669"/>
    <property type="project" value="UniProtKB-KW"/>
</dbReference>
<dbReference type="Pfam" id="PF04963">
    <property type="entry name" value="Sigma54_CBD"/>
    <property type="match status" value="1"/>
</dbReference>
<proteinExistence type="inferred from homology"/>
<dbReference type="InterPro" id="IPR038709">
    <property type="entry name" value="RpoN_core-bd_sf"/>
</dbReference>
<feature type="domain" description="RNA polymerase sigma factor 54 core-binding" evidence="10">
    <location>
        <begin position="90"/>
        <end position="276"/>
    </location>
</feature>
<dbReference type="PIRSF" id="PIRSF000774">
    <property type="entry name" value="RpoN"/>
    <property type="match status" value="1"/>
</dbReference>
<dbReference type="InterPro" id="IPR000394">
    <property type="entry name" value="RNA_pol_sigma_54"/>
</dbReference>
<dbReference type="PRINTS" id="PR00045">
    <property type="entry name" value="SIGMA54FCT"/>
</dbReference>
<name>A0A1G8E9Q1_9BACI</name>
<dbReference type="RefSeq" id="WP_245917847.1">
    <property type="nucleotide sequence ID" value="NZ_FNDU01000002.1"/>
</dbReference>
<dbReference type="GO" id="GO:0016987">
    <property type="term" value="F:sigma factor activity"/>
    <property type="evidence" value="ECO:0007669"/>
    <property type="project" value="UniProtKB-KW"/>
</dbReference>
<dbReference type="InterPro" id="IPR007046">
    <property type="entry name" value="RNA_pol_sigma_54_core-bd"/>
</dbReference>
<dbReference type="STRING" id="930129.SAMN05216352_102129"/>
<keyword evidence="7" id="KW-0238">DNA-binding</keyword>
<comment type="similarity">
    <text evidence="1">Belongs to the sigma-54 factor family.</text>
</comment>
<accession>A0A1G8E9Q1</accession>
<dbReference type="GO" id="GO:0000428">
    <property type="term" value="C:DNA-directed RNA polymerase complex"/>
    <property type="evidence" value="ECO:0007669"/>
    <property type="project" value="UniProtKB-KW"/>
</dbReference>
<keyword evidence="6" id="KW-0731">Sigma factor</keyword>
<dbReference type="InterPro" id="IPR010982">
    <property type="entry name" value="Lambda_DNA-bd_dom_sf"/>
</dbReference>
<dbReference type="NCBIfam" id="TIGR02395">
    <property type="entry name" value="rpoN_sigma"/>
    <property type="match status" value="1"/>
</dbReference>
<evidence type="ECO:0000259" key="9">
    <source>
        <dbReference type="Pfam" id="PF04552"/>
    </source>
</evidence>
<dbReference type="PROSITE" id="PS50044">
    <property type="entry name" value="SIGMA54_3"/>
    <property type="match status" value="1"/>
</dbReference>
<evidence type="ECO:0000256" key="7">
    <source>
        <dbReference type="ARBA" id="ARBA00023125"/>
    </source>
</evidence>
<evidence type="ECO:0000313" key="11">
    <source>
        <dbReference type="EMBL" id="SDH66616.1"/>
    </source>
</evidence>
<feature type="domain" description="RNA polymerase sigma factor 54 DNA-binding" evidence="9">
    <location>
        <begin position="290"/>
        <end position="449"/>
    </location>
</feature>
<organism evidence="11 12">
    <name type="scientific">Alteribacillus bidgolensis</name>
    <dbReference type="NCBI Taxonomy" id="930129"/>
    <lineage>
        <taxon>Bacteria</taxon>
        <taxon>Bacillati</taxon>
        <taxon>Bacillota</taxon>
        <taxon>Bacilli</taxon>
        <taxon>Bacillales</taxon>
        <taxon>Bacillaceae</taxon>
        <taxon>Alteribacillus</taxon>
    </lineage>
</organism>